<dbReference type="RefSeq" id="WP_146567341.1">
    <property type="nucleotide sequence ID" value="NZ_SIHJ01000003.1"/>
</dbReference>
<dbReference type="OrthoDB" id="265893at2"/>
<dbReference type="AlphaFoldDB" id="A0A5C5V1B1"/>
<dbReference type="EMBL" id="SIHJ01000003">
    <property type="protein sequence ID" value="TWT32181.1"/>
    <property type="molecule type" value="Genomic_DNA"/>
</dbReference>
<evidence type="ECO:0000313" key="1">
    <source>
        <dbReference type="EMBL" id="TWT32181.1"/>
    </source>
</evidence>
<keyword evidence="2" id="KW-1185">Reference proteome</keyword>
<protein>
    <recommendedName>
        <fullName evidence="3">Autotransporter-associated beta strand repeat protein</fullName>
    </recommendedName>
</protein>
<sequence length="948" mass="94853">MNPLERAARGPRAALMAGALLSALWPQPSVGLDFSWSATADTLDWFGVDNPVTGNSGWILQPNFLTPQAPDGADDRAFISLAGKTVTLSQANTVGEVTLGAQQLSARLRLLIGGAVLTAVDAFTIGPGGELGFQGGTVVVGGGALDSQGLIHGVSNIGVIDASVLNRATGVVRVDNSATLQFAGPGTTVTNSGTLETVAGGLMTFADGVGLVLDGGTVDNQGAVEIGDGQVAFDAGDNTGNPLSLVGSTLSIAPTAGQGAFAFSGGVLVGDIAAGQLVSQQGSQPLVTPDSFSNAGELQLRGDTFVESTLTVMGGGEVHNTGTVRAVMAPPQGNQRRVNGRIVNQSQLIVDPGVTLTATAVANSAGVTVGAGGALDLASEGSNDGTMLFVAGSQMLVAANGAFHHTAGATTLHGEWQFGNNATLDHTGGTITGGGVVRFENARLNLAPGAGAMTFDFEGGTFSGDLESGQTLRHSGDFFQLTAPDSLLNEGVIELVGSRLADTRLVLQGGATLTNAGTLRVVPGGSNGLRSRVTGTIENQGALIVEPGVMLTTTGLVNTGSMELGAGAQLTVSGGVFTQQAGSIVNGGVTVVDSTVNYAGGDIVGSAVQVAGASSLNLDPAATGVASFIHGGANISGGVGANTSVTLQANVIGVRTIVSAGSFTNHGELRFDNSPGGEVNLRVDGLEFVNEQGGVVAGNGTITLAAPGGRYINRGVHSAGASAGQIDVAGDFENDATGVFAVEIGGPNAADYDVTIATGVATLAGTLEVSLINGFTPDPTDVFTLLAAGAISGEFDNAANGARVGLSGAAGSFVVEYDASTVRLVDYLSGAITSGLSGDYNNDGVVDAADYTRWRDNLGQPAGALPNDSDGGPIGPAQYATWRANYGAAVPTPVAASAPEPAALLLGAACGVLVVRLRFATDDGRRVMPRLLPVDGDRRSRQHLGFAR</sequence>
<comment type="caution">
    <text evidence="1">The sequence shown here is derived from an EMBL/GenBank/DDBJ whole genome shotgun (WGS) entry which is preliminary data.</text>
</comment>
<dbReference type="PROSITE" id="PS00018">
    <property type="entry name" value="EF_HAND_1"/>
    <property type="match status" value="1"/>
</dbReference>
<evidence type="ECO:0000313" key="2">
    <source>
        <dbReference type="Proteomes" id="UP000316714"/>
    </source>
</evidence>
<proteinExistence type="predicted"/>
<dbReference type="Proteomes" id="UP000316714">
    <property type="component" value="Unassembled WGS sequence"/>
</dbReference>
<gene>
    <name evidence="1" type="ORF">KOR34_39420</name>
</gene>
<reference evidence="1 2" key="1">
    <citation type="submission" date="2019-02" db="EMBL/GenBank/DDBJ databases">
        <title>Deep-cultivation of Planctomycetes and their phenomic and genomic characterization uncovers novel biology.</title>
        <authorList>
            <person name="Wiegand S."/>
            <person name="Jogler M."/>
            <person name="Boedeker C."/>
            <person name="Pinto D."/>
            <person name="Vollmers J."/>
            <person name="Rivas-Marin E."/>
            <person name="Kohn T."/>
            <person name="Peeters S.H."/>
            <person name="Heuer A."/>
            <person name="Rast P."/>
            <person name="Oberbeckmann S."/>
            <person name="Bunk B."/>
            <person name="Jeske O."/>
            <person name="Meyerdierks A."/>
            <person name="Storesund J.E."/>
            <person name="Kallscheuer N."/>
            <person name="Luecker S."/>
            <person name="Lage O.M."/>
            <person name="Pohl T."/>
            <person name="Merkel B.J."/>
            <person name="Hornburger P."/>
            <person name="Mueller R.-W."/>
            <person name="Bruemmer F."/>
            <person name="Labrenz M."/>
            <person name="Spormann A.M."/>
            <person name="Op Den Camp H."/>
            <person name="Overmann J."/>
            <person name="Amann R."/>
            <person name="Jetten M.S.M."/>
            <person name="Mascher T."/>
            <person name="Medema M.H."/>
            <person name="Devos D.P."/>
            <person name="Kaster A.-K."/>
            <person name="Ovreas L."/>
            <person name="Rohde M."/>
            <person name="Galperin M.Y."/>
            <person name="Jogler C."/>
        </authorList>
    </citation>
    <scope>NUCLEOTIDE SEQUENCE [LARGE SCALE GENOMIC DNA]</scope>
    <source>
        <strain evidence="1 2">KOR34</strain>
    </source>
</reference>
<name>A0A5C5V1B1_9BACT</name>
<dbReference type="InterPro" id="IPR018247">
    <property type="entry name" value="EF_Hand_1_Ca_BS"/>
</dbReference>
<organism evidence="1 2">
    <name type="scientific">Posidoniimonas corsicana</name>
    <dbReference type="NCBI Taxonomy" id="1938618"/>
    <lineage>
        <taxon>Bacteria</taxon>
        <taxon>Pseudomonadati</taxon>
        <taxon>Planctomycetota</taxon>
        <taxon>Planctomycetia</taxon>
        <taxon>Pirellulales</taxon>
        <taxon>Lacipirellulaceae</taxon>
        <taxon>Posidoniimonas</taxon>
    </lineage>
</organism>
<accession>A0A5C5V1B1</accession>
<evidence type="ECO:0008006" key="3">
    <source>
        <dbReference type="Google" id="ProtNLM"/>
    </source>
</evidence>